<protein>
    <submittedName>
        <fullName evidence="1">Uncharacterized protein</fullName>
    </submittedName>
</protein>
<keyword evidence="2" id="KW-1185">Reference proteome</keyword>
<proteinExistence type="predicted"/>
<evidence type="ECO:0000313" key="2">
    <source>
        <dbReference type="Proteomes" id="UP000779507"/>
    </source>
</evidence>
<evidence type="ECO:0000313" key="1">
    <source>
        <dbReference type="EMBL" id="NRT20326.1"/>
    </source>
</evidence>
<reference evidence="1 2" key="1">
    <citation type="submission" date="2020-05" db="EMBL/GenBank/DDBJ databases">
        <title>Genomic Encyclopedia of Type Strains, Phase IV (KMG-V): Genome sequencing to study the core and pangenomes of soil and plant-associated prokaryotes.</title>
        <authorList>
            <person name="Whitman W."/>
        </authorList>
    </citation>
    <scope>NUCLEOTIDE SEQUENCE [LARGE SCALE GENOMIC DNA]</scope>
    <source>
        <strain evidence="1 2">9A</strain>
    </source>
</reference>
<gene>
    <name evidence="1" type="ORF">HNP98_003167</name>
</gene>
<dbReference type="RefSeq" id="WP_173811105.1">
    <property type="nucleotide sequence ID" value="NZ_JABSNP010000016.1"/>
</dbReference>
<sequence>MSTILRLHQQGKSLLRGWQQSDRISDNQIKTIADPDGGSAHVTSTSIPTPFGQLHLLAEAFEFVRHEPNGTSVYHHLVTHCLDLLELLFFKQQFANYSLTLLPWHKDDQLRALQSNEATRLMGRTLGLYLNDPQFAGVETLFLIFGEARGSGRRELLGLTSPFTLVFARQGLRALDIQRVNGTGRYFDQAVVPLANRAPEFQKFLYGWFDVNKNLRDKTFANSLFRYLQDTDRQRVNDVAGQNLNSTEFLADYEPLPYEGGTVRIKGAELYQARISQKPGTSDWFIAATRVLEGPAPLVLKPDLDLTGSNYYGGTKGAAGMGAQIGWADAEANLSARVLPALGITYPYLTVNDLLEDFLVELPYGLNRDKFAAGRQPVIYAPGARKAYQYTDFDTDADLQFPFLLPLKKQFFTFFTPEDVNRLVQFTVEMNYVTVTLTVPVQHGQPVIYERHYYRKLPSAVSQRPENGFLVETLVNLGVFPFYKHERAEINNTYEVMLVDDNPGATLVDLHFHDAQGPRGAEKQVRVARNPFGAASIYYQLRQAPFDFVELECPLPDAPGTPFRTVRNVVVPRWKAVTSGPAAFTFAVDFGTTNSHVALMRGADTTPEPFRIATEDELQVITLNQPLKRANALPERYSNSFGSLAYARTVQNREFVPAFIGVDGADYAFPIRTATCETPIFAGQITQLFGNVNIGFNINRDELNAAAGHYRTNLKWETSGADNEAGQRRMRAFLREMLLLIKHKTALNNGDVSKTQVVWFRPLSMNAAAQLVFENAWAEEYQWVFGARQLHPPRVLSESLAPYLDLVKQGAIEPRDGVNAVNVDIGGGTTDVLFVRGEKPAAISSFRFAGDVLWSDGSRQTRGGRLNGFLRYQTGLVGKMVPDETNKDAFQKARNAFDKAVQNPDFYASDVVSLLFGFDDQLRFSEKIILAQHLRVVLLLHFAAIVYHVGQAAQAQGLSPLPRHLSFSGKGSTYIKLLDFRPGQPTATKLARLVLAFATGQPVPADFRLTVAELPKEATANGGARLFAAQQGEHLALQELMENMKATAIIGDAFPKEPESLDDVVAPYVGAPAPAPAPAPVATGRAAQPTLAQARERRDAVLVNAQRLIDFLANDPDVEELLPRLNVEFDAEFLSEFFRQEMGDSLNAGFNQLAAGTAKETSPLGETLFFFPFRDALPKLTQRLYERYYAAQTA</sequence>
<comment type="caution">
    <text evidence="1">The sequence shown here is derived from an EMBL/GenBank/DDBJ whole genome shotgun (WGS) entry which is preliminary data.</text>
</comment>
<organism evidence="1 2">
    <name type="scientific">Hymenobacter caeli</name>
    <dbReference type="NCBI Taxonomy" id="2735894"/>
    <lineage>
        <taxon>Bacteria</taxon>
        <taxon>Pseudomonadati</taxon>
        <taxon>Bacteroidota</taxon>
        <taxon>Cytophagia</taxon>
        <taxon>Cytophagales</taxon>
        <taxon>Hymenobacteraceae</taxon>
        <taxon>Hymenobacter</taxon>
    </lineage>
</organism>
<dbReference type="EMBL" id="JABSNP010000016">
    <property type="protein sequence ID" value="NRT20326.1"/>
    <property type="molecule type" value="Genomic_DNA"/>
</dbReference>
<dbReference type="Proteomes" id="UP000779507">
    <property type="component" value="Unassembled WGS sequence"/>
</dbReference>
<name>A0ABX2FT09_9BACT</name>
<accession>A0ABX2FT09</accession>